<dbReference type="SUPFAM" id="SSF47240">
    <property type="entry name" value="Ferritin-like"/>
    <property type="match status" value="1"/>
</dbReference>
<dbReference type="Gene3D" id="1.20.1260.10">
    <property type="match status" value="1"/>
</dbReference>
<dbReference type="InterPro" id="IPR012347">
    <property type="entry name" value="Ferritin-like"/>
</dbReference>
<dbReference type="PROSITE" id="PS51318">
    <property type="entry name" value="TAT"/>
    <property type="match status" value="1"/>
</dbReference>
<keyword evidence="2" id="KW-1185">Reference proteome</keyword>
<evidence type="ECO:0000313" key="1">
    <source>
        <dbReference type="EMBL" id="MBB5364680.1"/>
    </source>
</evidence>
<reference evidence="1 2" key="1">
    <citation type="submission" date="2020-08" db="EMBL/GenBank/DDBJ databases">
        <title>Genomic Encyclopedia of Type Strains, Phase IV (KMG-IV): sequencing the most valuable type-strain genomes for metagenomic binning, comparative biology and taxonomic classification.</title>
        <authorList>
            <person name="Goeker M."/>
        </authorList>
    </citation>
    <scope>NUCLEOTIDE SEQUENCE [LARGE SCALE GENOMIC DNA]</scope>
    <source>
        <strain evidence="1 2">DSM 27939</strain>
    </source>
</reference>
<dbReference type="EMBL" id="JACHFL010000012">
    <property type="protein sequence ID" value="MBB5364680.1"/>
    <property type="molecule type" value="Genomic_DNA"/>
</dbReference>
<dbReference type="InterPro" id="IPR052965">
    <property type="entry name" value="Pigment-catalase-like"/>
</dbReference>
<dbReference type="RefSeq" id="WP_229790112.1">
    <property type="nucleotide sequence ID" value="NZ_JACHFL010000012.1"/>
</dbReference>
<name>A0A7W8NGC9_9DEIO</name>
<dbReference type="AlphaFoldDB" id="A0A7W8NGC9"/>
<organism evidence="1 2">
    <name type="scientific">Deinococcus humi</name>
    <dbReference type="NCBI Taxonomy" id="662880"/>
    <lineage>
        <taxon>Bacteria</taxon>
        <taxon>Thermotogati</taxon>
        <taxon>Deinococcota</taxon>
        <taxon>Deinococci</taxon>
        <taxon>Deinococcales</taxon>
        <taxon>Deinococcaceae</taxon>
        <taxon>Deinococcus</taxon>
    </lineage>
</organism>
<gene>
    <name evidence="1" type="ORF">HNQ08_003793</name>
</gene>
<dbReference type="PANTHER" id="PTHR31694:SF26">
    <property type="entry name" value="OS05G0151100 PROTEIN"/>
    <property type="match status" value="1"/>
</dbReference>
<dbReference type="Proteomes" id="UP000552709">
    <property type="component" value="Unassembled WGS sequence"/>
</dbReference>
<dbReference type="InterPro" id="IPR019546">
    <property type="entry name" value="TAT_signal_bac_arc"/>
</dbReference>
<proteinExistence type="predicted"/>
<sequence>MSDVSAGGPSGHLRKQDPAQIAKVWRDEKATNAAQGRIFMPENVEMTSAEITQGQGTSRRQFMGYLGLAGAGAALVACNPTPTPQPGQMTDAEKRDIGILNYALTLEYLEADFYNQFTGNGVNASKLSNPQVREYAKEIAAHENSHVAALKATITELGGTPVAKPTFDFKPLIGGKTVNDEMFLALAATFEPIGVRAYLGQVARLTNPKLVATAGAIHAVEANHVSAVQELRVSLGYNKDPERQTSIAPQPGLDTDENNAKITDASKFNADYSPTPTALWKELTMDQVLEIVKPVIVTPAS</sequence>
<evidence type="ECO:0000313" key="2">
    <source>
        <dbReference type="Proteomes" id="UP000552709"/>
    </source>
</evidence>
<accession>A0A7W8NGC9</accession>
<dbReference type="CDD" id="cd00657">
    <property type="entry name" value="Ferritin_like"/>
    <property type="match status" value="1"/>
</dbReference>
<dbReference type="InterPro" id="IPR009078">
    <property type="entry name" value="Ferritin-like_SF"/>
</dbReference>
<dbReference type="NCBIfam" id="TIGR01409">
    <property type="entry name" value="TAT_signal_seq"/>
    <property type="match status" value="1"/>
</dbReference>
<dbReference type="Pfam" id="PF13668">
    <property type="entry name" value="Ferritin_2"/>
    <property type="match status" value="1"/>
</dbReference>
<dbReference type="InterPro" id="IPR006311">
    <property type="entry name" value="TAT_signal"/>
</dbReference>
<comment type="caution">
    <text evidence="1">The sequence shown here is derived from an EMBL/GenBank/DDBJ whole genome shotgun (WGS) entry which is preliminary data.</text>
</comment>
<dbReference type="PANTHER" id="PTHR31694">
    <property type="entry name" value="DESICCATION-LIKE PROTEIN"/>
    <property type="match status" value="1"/>
</dbReference>
<protein>
    <submittedName>
        <fullName evidence="1">Rubrerythrin</fullName>
    </submittedName>
</protein>